<name>A0A5B0NE77_PUCGR</name>
<feature type="region of interest" description="Disordered" evidence="1">
    <location>
        <begin position="20"/>
        <end position="166"/>
    </location>
</feature>
<proteinExistence type="predicted"/>
<protein>
    <submittedName>
        <fullName evidence="2">Uncharacterized protein</fullName>
    </submittedName>
</protein>
<dbReference type="Proteomes" id="UP000324748">
    <property type="component" value="Unassembled WGS sequence"/>
</dbReference>
<comment type="caution">
    <text evidence="2">The sequence shown here is derived from an EMBL/GenBank/DDBJ whole genome shotgun (WGS) entry which is preliminary data.</text>
</comment>
<reference evidence="2 3" key="1">
    <citation type="submission" date="2019-05" db="EMBL/GenBank/DDBJ databases">
        <title>Emergence of the Ug99 lineage of the wheat stem rust pathogen through somatic hybridization.</title>
        <authorList>
            <person name="Li F."/>
            <person name="Upadhyaya N.M."/>
            <person name="Sperschneider J."/>
            <person name="Matny O."/>
            <person name="Nguyen-Phuc H."/>
            <person name="Mago R."/>
            <person name="Raley C."/>
            <person name="Miller M.E."/>
            <person name="Silverstein K.A.T."/>
            <person name="Henningsen E."/>
            <person name="Hirsch C.D."/>
            <person name="Visser B."/>
            <person name="Pretorius Z.A."/>
            <person name="Steffenson B.J."/>
            <person name="Schwessinger B."/>
            <person name="Dodds P.N."/>
            <person name="Figueroa M."/>
        </authorList>
    </citation>
    <scope>NUCLEOTIDE SEQUENCE [LARGE SCALE GENOMIC DNA]</scope>
    <source>
        <strain evidence="2">21-0</strain>
    </source>
</reference>
<feature type="compositionally biased region" description="Basic and acidic residues" evidence="1">
    <location>
        <begin position="123"/>
        <end position="133"/>
    </location>
</feature>
<keyword evidence="3" id="KW-1185">Reference proteome</keyword>
<gene>
    <name evidence="2" type="ORF">PGT21_035025</name>
</gene>
<dbReference type="EMBL" id="VSWC01000105">
    <property type="protein sequence ID" value="KAA1087655.1"/>
    <property type="molecule type" value="Genomic_DNA"/>
</dbReference>
<sequence>MSSSNYMIISTIAARPLTQRAIDLHTGSGPPPRVQLTRRPRDPASASRDPGVQTEPVILSPTESEDRRHQRPGVMMAHRPYGSTGHTARSGRAKKLVKAGLEPDIISHRRNPREPTPNSWDRTPMEERQDHGYLTRPPASYSSDFEKNLPNAAYRRTDGEPGLESV</sequence>
<evidence type="ECO:0000313" key="2">
    <source>
        <dbReference type="EMBL" id="KAA1087655.1"/>
    </source>
</evidence>
<evidence type="ECO:0000313" key="3">
    <source>
        <dbReference type="Proteomes" id="UP000324748"/>
    </source>
</evidence>
<organism evidence="2 3">
    <name type="scientific">Puccinia graminis f. sp. tritici</name>
    <dbReference type="NCBI Taxonomy" id="56615"/>
    <lineage>
        <taxon>Eukaryota</taxon>
        <taxon>Fungi</taxon>
        <taxon>Dikarya</taxon>
        <taxon>Basidiomycota</taxon>
        <taxon>Pucciniomycotina</taxon>
        <taxon>Pucciniomycetes</taxon>
        <taxon>Pucciniales</taxon>
        <taxon>Pucciniaceae</taxon>
        <taxon>Puccinia</taxon>
    </lineage>
</organism>
<accession>A0A5B0NE77</accession>
<dbReference type="AlphaFoldDB" id="A0A5B0NE77"/>
<evidence type="ECO:0000256" key="1">
    <source>
        <dbReference type="SAM" id="MobiDB-lite"/>
    </source>
</evidence>